<dbReference type="InterPro" id="IPR007696">
    <property type="entry name" value="DNA_mismatch_repair_MutS_core"/>
</dbReference>
<dbReference type="SUPFAM" id="SSF48334">
    <property type="entry name" value="DNA repair protein MutS, domain III"/>
    <property type="match status" value="1"/>
</dbReference>
<dbReference type="Proteomes" id="UP000008909">
    <property type="component" value="Unassembled WGS sequence"/>
</dbReference>
<evidence type="ECO:0000259" key="1">
    <source>
        <dbReference type="Pfam" id="PF05192"/>
    </source>
</evidence>
<feature type="domain" description="DNA mismatch repair protein MutS core" evidence="1">
    <location>
        <begin position="18"/>
        <end position="115"/>
    </location>
</feature>
<dbReference type="AlphaFoldDB" id="G7YVD5"/>
<reference evidence="2" key="1">
    <citation type="journal article" date="2011" name="Genome Biol.">
        <title>The draft genome of the carcinogenic human liver fluke Clonorchis sinensis.</title>
        <authorList>
            <person name="Wang X."/>
            <person name="Chen W."/>
            <person name="Huang Y."/>
            <person name="Sun J."/>
            <person name="Men J."/>
            <person name="Liu H."/>
            <person name="Luo F."/>
            <person name="Guo L."/>
            <person name="Lv X."/>
            <person name="Deng C."/>
            <person name="Zhou C."/>
            <person name="Fan Y."/>
            <person name="Li X."/>
            <person name="Huang L."/>
            <person name="Hu Y."/>
            <person name="Liang C."/>
            <person name="Hu X."/>
            <person name="Xu J."/>
            <person name="Yu X."/>
        </authorList>
    </citation>
    <scope>NUCLEOTIDE SEQUENCE [LARGE SCALE GENOMIC DNA]</scope>
    <source>
        <strain evidence="2">Henan</strain>
    </source>
</reference>
<accession>G7YVD5</accession>
<gene>
    <name evidence="2" type="ORF">CLF_111817</name>
</gene>
<sequence>MRHQFSVKCLVIIFPVELFSVCITRAGKYTLEQWMRTPSRDLKCLNERLTAVECLLKTPGLTKSIRTTLRNIGHLPRIFYRMQQSSALPTDWKCLMQVICVVDFTERTLTDSNFPGETHSVMYAIRKQTISNAKPVGQ</sequence>
<dbReference type="GO" id="GO:0005524">
    <property type="term" value="F:ATP binding"/>
    <property type="evidence" value="ECO:0007669"/>
    <property type="project" value="InterPro"/>
</dbReference>
<keyword evidence="3" id="KW-1185">Reference proteome</keyword>
<reference key="2">
    <citation type="submission" date="2011-10" db="EMBL/GenBank/DDBJ databases">
        <title>The genome and transcriptome sequence of Clonorchis sinensis provide insights into the carcinogenic liver fluke.</title>
        <authorList>
            <person name="Wang X."/>
            <person name="Huang Y."/>
            <person name="Chen W."/>
            <person name="Liu H."/>
            <person name="Guo L."/>
            <person name="Chen Y."/>
            <person name="Luo F."/>
            <person name="Zhou W."/>
            <person name="Sun J."/>
            <person name="Mao Q."/>
            <person name="Liang P."/>
            <person name="Zhou C."/>
            <person name="Tian Y."/>
            <person name="Men J."/>
            <person name="Lv X."/>
            <person name="Huang L."/>
            <person name="Zhou J."/>
            <person name="Hu Y."/>
            <person name="Li R."/>
            <person name="Zhang F."/>
            <person name="Lei H."/>
            <person name="Li X."/>
            <person name="Hu X."/>
            <person name="Liang C."/>
            <person name="Xu J."/>
            <person name="Wu Z."/>
            <person name="Yu X."/>
        </authorList>
    </citation>
    <scope>NUCLEOTIDE SEQUENCE</scope>
    <source>
        <strain>Henan</strain>
    </source>
</reference>
<dbReference type="EMBL" id="DF144445">
    <property type="protein sequence ID" value="GAA56915.1"/>
    <property type="molecule type" value="Genomic_DNA"/>
</dbReference>
<dbReference type="GO" id="GO:0030983">
    <property type="term" value="F:mismatched DNA binding"/>
    <property type="evidence" value="ECO:0007669"/>
    <property type="project" value="InterPro"/>
</dbReference>
<evidence type="ECO:0000313" key="3">
    <source>
        <dbReference type="Proteomes" id="UP000008909"/>
    </source>
</evidence>
<dbReference type="Pfam" id="PF05192">
    <property type="entry name" value="MutS_III"/>
    <property type="match status" value="1"/>
</dbReference>
<proteinExistence type="predicted"/>
<evidence type="ECO:0000313" key="2">
    <source>
        <dbReference type="EMBL" id="GAA56915.1"/>
    </source>
</evidence>
<dbReference type="Gene3D" id="1.10.1420.10">
    <property type="match status" value="1"/>
</dbReference>
<name>G7YVD5_CLOSI</name>
<protein>
    <submittedName>
        <fullName evidence="2">DNA mismatch repair protein mutS</fullName>
    </submittedName>
</protein>
<organism evidence="2 3">
    <name type="scientific">Clonorchis sinensis</name>
    <name type="common">Chinese liver fluke</name>
    <dbReference type="NCBI Taxonomy" id="79923"/>
    <lineage>
        <taxon>Eukaryota</taxon>
        <taxon>Metazoa</taxon>
        <taxon>Spiralia</taxon>
        <taxon>Lophotrochozoa</taxon>
        <taxon>Platyhelminthes</taxon>
        <taxon>Trematoda</taxon>
        <taxon>Digenea</taxon>
        <taxon>Opisthorchiida</taxon>
        <taxon>Opisthorchiata</taxon>
        <taxon>Opisthorchiidae</taxon>
        <taxon>Clonorchis</taxon>
    </lineage>
</organism>
<dbReference type="InterPro" id="IPR036187">
    <property type="entry name" value="DNA_mismatch_repair_MutS_sf"/>
</dbReference>
<dbReference type="GO" id="GO:0006298">
    <property type="term" value="P:mismatch repair"/>
    <property type="evidence" value="ECO:0007669"/>
    <property type="project" value="InterPro"/>
</dbReference>